<reference evidence="12 13" key="1">
    <citation type="journal article" date="2012" name="J. Bacteriol.">
        <title>Draft Genome Sequence of Cecembia lonarensis Strain LW9T, Isolated from Lonar Lake, a Haloalkaline Lake in India.</title>
        <authorList>
            <person name="Shivaji S."/>
            <person name="Ara S."/>
            <person name="Singh A."/>
            <person name="Pinnaka A.K."/>
        </authorList>
    </citation>
    <scope>NUCLEOTIDE SEQUENCE [LARGE SCALE GENOMIC DNA]</scope>
    <source>
        <strain evidence="12 13">LW9</strain>
    </source>
</reference>
<dbReference type="GO" id="GO:0000155">
    <property type="term" value="F:phosphorelay sensor kinase activity"/>
    <property type="evidence" value="ECO:0007669"/>
    <property type="project" value="InterPro"/>
</dbReference>
<keyword evidence="13" id="KW-1185">Reference proteome</keyword>
<dbReference type="PANTHER" id="PTHR24421">
    <property type="entry name" value="NITRATE/NITRITE SENSOR PROTEIN NARX-RELATED"/>
    <property type="match status" value="1"/>
</dbReference>
<accession>K1LTM4</accession>
<keyword evidence="4 12" id="KW-0808">Transferase</keyword>
<dbReference type="PANTHER" id="PTHR24421:SF10">
    <property type="entry name" value="NITRATE_NITRITE SENSOR PROTEIN NARQ"/>
    <property type="match status" value="1"/>
</dbReference>
<dbReference type="Pfam" id="PF07696">
    <property type="entry name" value="7TMR-DISMED2"/>
    <property type="match status" value="1"/>
</dbReference>
<proteinExistence type="predicted"/>
<evidence type="ECO:0000256" key="4">
    <source>
        <dbReference type="ARBA" id="ARBA00022679"/>
    </source>
</evidence>
<dbReference type="EMBL" id="AMGM01000119">
    <property type="protein sequence ID" value="EKB47514.1"/>
    <property type="molecule type" value="Genomic_DNA"/>
</dbReference>
<dbReference type="Pfam" id="PF02518">
    <property type="entry name" value="HATPase_c"/>
    <property type="match status" value="1"/>
</dbReference>
<feature type="transmembrane region" description="Helical" evidence="10">
    <location>
        <begin position="284"/>
        <end position="308"/>
    </location>
</feature>
<evidence type="ECO:0000256" key="5">
    <source>
        <dbReference type="ARBA" id="ARBA00022741"/>
    </source>
</evidence>
<protein>
    <recommendedName>
        <fullName evidence="2">histidine kinase</fullName>
        <ecNumber evidence="2">2.7.13.3</ecNumber>
    </recommendedName>
</protein>
<evidence type="ECO:0000313" key="12">
    <source>
        <dbReference type="EMBL" id="EKB47514.1"/>
    </source>
</evidence>
<dbReference type="InterPro" id="IPR050482">
    <property type="entry name" value="Sensor_HK_TwoCompSys"/>
</dbReference>
<dbReference type="Gene3D" id="2.60.40.2380">
    <property type="match status" value="1"/>
</dbReference>
<dbReference type="GO" id="GO:0046983">
    <property type="term" value="F:protein dimerization activity"/>
    <property type="evidence" value="ECO:0007669"/>
    <property type="project" value="InterPro"/>
</dbReference>
<organism evidence="12 13">
    <name type="scientific">Cecembia lonarensis (strain CCUG 58316 / KCTC 22772 / LW9)</name>
    <dbReference type="NCBI Taxonomy" id="1225176"/>
    <lineage>
        <taxon>Bacteria</taxon>
        <taxon>Pseudomonadati</taxon>
        <taxon>Bacteroidota</taxon>
        <taxon>Cytophagia</taxon>
        <taxon>Cytophagales</taxon>
        <taxon>Cyclobacteriaceae</taxon>
        <taxon>Cecembia</taxon>
    </lineage>
</organism>
<sequence>MFLLSVLVLFGKQGIMANDIFLKPAYLLIEDQEDYPLEDHLQFFEDQEGLDLSGIFEAYRQHKFQALGHPYLFNKGFSQSIWWFALALENATETENSVILSPASASLLEGTLYILNDEGKLMDTKRSGYGIRNEDRDMDTRLISYQITLAPKERVILLLKTDSRGRNTYIPFFLDNVDSYWIFEVNRAAFFGGLSTVLCFAVLFALLLFIYLRERIYLIFVAYALSCLLMILEEDGYAYHWLYGEEGLHALSQIGIPFFGLLTSAFFLKFNLHFQTLDNNRLRLYQIPWLISYLALFWAALMLVLISFRIDANLLLKVNLLAMYLSIFCVAFVLLINISQMHKRMGLYILSANLFLVIGLTFYLLNSLGYTSINPFYPNGLVIGALVNVLAFTVGIGYRNYKDRNDKEALLIQISENEKQSIKEKLQVQEAERQRIARDLHDDLGALLAMIRLKVENVEHKLSGLNGQVIEGLSESVMLLDKAAKDVRFIAHELASEELDQKQFKTLVEDLFQILKAQHQVKFSHQVAELPKLPTPIKGNLFRIIKELLNNILKHAEAQEAELELFYDEEDEEIKLIVSDNGKGFDWKKVKEEKKGMGISNLENRVAFLKGTYEISSGPQGTSILVCIPYDVKTYEKE</sequence>
<name>K1LTM4_CECL9</name>
<dbReference type="PROSITE" id="PS50109">
    <property type="entry name" value="HIS_KIN"/>
    <property type="match status" value="1"/>
</dbReference>
<evidence type="ECO:0000256" key="8">
    <source>
        <dbReference type="ARBA" id="ARBA00023012"/>
    </source>
</evidence>
<feature type="transmembrane region" description="Helical" evidence="10">
    <location>
        <begin position="252"/>
        <end position="272"/>
    </location>
</feature>
<dbReference type="InterPro" id="IPR005467">
    <property type="entry name" value="His_kinase_dom"/>
</dbReference>
<dbReference type="InterPro" id="IPR011712">
    <property type="entry name" value="Sig_transdc_His_kin_sub3_dim/P"/>
</dbReference>
<evidence type="ECO:0000256" key="7">
    <source>
        <dbReference type="ARBA" id="ARBA00022840"/>
    </source>
</evidence>
<dbReference type="Gene3D" id="3.30.565.10">
    <property type="entry name" value="Histidine kinase-like ATPase, C-terminal domain"/>
    <property type="match status" value="1"/>
</dbReference>
<evidence type="ECO:0000256" key="3">
    <source>
        <dbReference type="ARBA" id="ARBA00022553"/>
    </source>
</evidence>
<keyword evidence="6" id="KW-0418">Kinase</keyword>
<dbReference type="InterPro" id="IPR036890">
    <property type="entry name" value="HATPase_C_sf"/>
</dbReference>
<feature type="transmembrane region" description="Helical" evidence="10">
    <location>
        <begin position="188"/>
        <end position="209"/>
    </location>
</feature>
<evidence type="ECO:0000313" key="13">
    <source>
        <dbReference type="Proteomes" id="UP000004478"/>
    </source>
</evidence>
<evidence type="ECO:0000256" key="6">
    <source>
        <dbReference type="ARBA" id="ARBA00022777"/>
    </source>
</evidence>
<comment type="caution">
    <text evidence="12">The sequence shown here is derived from an EMBL/GenBank/DDBJ whole genome shotgun (WGS) entry which is preliminary data.</text>
</comment>
<dbReference type="InterPro" id="IPR011622">
    <property type="entry name" value="7TMR_DISM_rcpt_extracell_dom2"/>
</dbReference>
<dbReference type="InterPro" id="IPR011623">
    <property type="entry name" value="7TMR_DISM_rcpt_extracell_dom1"/>
</dbReference>
<evidence type="ECO:0000256" key="2">
    <source>
        <dbReference type="ARBA" id="ARBA00012438"/>
    </source>
</evidence>
<keyword evidence="10" id="KW-0472">Membrane</keyword>
<feature type="coiled-coil region" evidence="9">
    <location>
        <begin position="412"/>
        <end position="439"/>
    </location>
</feature>
<dbReference type="GO" id="GO:0005524">
    <property type="term" value="F:ATP binding"/>
    <property type="evidence" value="ECO:0007669"/>
    <property type="project" value="UniProtKB-KW"/>
</dbReference>
<dbReference type="EC" id="2.7.13.3" evidence="2"/>
<keyword evidence="3" id="KW-0597">Phosphoprotein</keyword>
<evidence type="ECO:0000256" key="10">
    <source>
        <dbReference type="SAM" id="Phobius"/>
    </source>
</evidence>
<feature type="domain" description="Histidine kinase" evidence="11">
    <location>
        <begin position="435"/>
        <end position="632"/>
    </location>
</feature>
<dbReference type="Proteomes" id="UP000004478">
    <property type="component" value="Unassembled WGS sequence"/>
</dbReference>
<feature type="transmembrane region" description="Helical" evidence="10">
    <location>
        <begin position="345"/>
        <end position="365"/>
    </location>
</feature>
<feature type="transmembrane region" description="Helical" evidence="10">
    <location>
        <begin position="377"/>
        <end position="398"/>
    </location>
</feature>
<evidence type="ECO:0000256" key="1">
    <source>
        <dbReference type="ARBA" id="ARBA00000085"/>
    </source>
</evidence>
<dbReference type="Pfam" id="PF07730">
    <property type="entry name" value="HisKA_3"/>
    <property type="match status" value="1"/>
</dbReference>
<keyword evidence="10" id="KW-0812">Transmembrane</keyword>
<dbReference type="SUPFAM" id="SSF55874">
    <property type="entry name" value="ATPase domain of HSP90 chaperone/DNA topoisomerase II/histidine kinase"/>
    <property type="match status" value="1"/>
</dbReference>
<gene>
    <name evidence="12" type="primary">degS_2</name>
    <name evidence="12" type="ORF">B879_03876</name>
</gene>
<keyword evidence="8" id="KW-0902">Two-component regulatory system</keyword>
<dbReference type="Pfam" id="PF07695">
    <property type="entry name" value="7TMR-DISM_7TM"/>
    <property type="match status" value="1"/>
</dbReference>
<dbReference type="InterPro" id="IPR003594">
    <property type="entry name" value="HATPase_dom"/>
</dbReference>
<dbReference type="AlphaFoldDB" id="K1LTM4"/>
<dbReference type="CDD" id="cd16917">
    <property type="entry name" value="HATPase_UhpB-NarQ-NarX-like"/>
    <property type="match status" value="1"/>
</dbReference>
<keyword evidence="9" id="KW-0175">Coiled coil</keyword>
<dbReference type="Gene3D" id="1.20.5.1930">
    <property type="match status" value="1"/>
</dbReference>
<feature type="transmembrane region" description="Helical" evidence="10">
    <location>
        <begin position="320"/>
        <end position="338"/>
    </location>
</feature>
<feature type="transmembrane region" description="Helical" evidence="10">
    <location>
        <begin position="216"/>
        <end position="232"/>
    </location>
</feature>
<comment type="catalytic activity">
    <reaction evidence="1">
        <text>ATP + protein L-histidine = ADP + protein N-phospho-L-histidine.</text>
        <dbReference type="EC" id="2.7.13.3"/>
    </reaction>
</comment>
<evidence type="ECO:0000256" key="9">
    <source>
        <dbReference type="SAM" id="Coils"/>
    </source>
</evidence>
<keyword evidence="5" id="KW-0547">Nucleotide-binding</keyword>
<evidence type="ECO:0000259" key="11">
    <source>
        <dbReference type="PROSITE" id="PS50109"/>
    </source>
</evidence>
<keyword evidence="10" id="KW-1133">Transmembrane helix</keyword>
<keyword evidence="7" id="KW-0067">ATP-binding</keyword>
<dbReference type="GO" id="GO:0016020">
    <property type="term" value="C:membrane"/>
    <property type="evidence" value="ECO:0007669"/>
    <property type="project" value="InterPro"/>
</dbReference>